<accession>A0A127Q4J6</accession>
<name>A0A127Q4J6_9BURK</name>
<dbReference type="PANTHER" id="PTHR40279:SF3">
    <property type="entry name" value="4-AMINOBENZOATE SYNTHASE"/>
    <property type="match status" value="1"/>
</dbReference>
<dbReference type="OrthoDB" id="277294at2"/>
<evidence type="ECO:0000313" key="2">
    <source>
        <dbReference type="EMBL" id="AMP04943.1"/>
    </source>
</evidence>
<keyword evidence="1" id="KW-0560">Oxidoreductase</keyword>
<dbReference type="PANTHER" id="PTHR40279">
    <property type="entry name" value="PQQC-LIKE PROTEIN"/>
    <property type="match status" value="1"/>
</dbReference>
<reference evidence="4 5" key="1">
    <citation type="submission" date="2015-11" db="EMBL/GenBank/DDBJ databases">
        <title>Exploring the genomic traits of fungus-feeding bacterial genus Collimonas.</title>
        <authorList>
            <person name="Song C."/>
            <person name="Schmidt R."/>
            <person name="de Jager V."/>
            <person name="Krzyzanowska D."/>
            <person name="Jongedijk E."/>
            <person name="Cankar K."/>
            <person name="Beekwilder J."/>
            <person name="van Veen A."/>
            <person name="de Boer W."/>
            <person name="van Veen J.A."/>
            <person name="Garbeva P."/>
        </authorList>
    </citation>
    <scope>NUCLEOTIDE SEQUENCE [LARGE SCALE GENOMIC DNA]</scope>
    <source>
        <strain evidence="3 5">Ter291</strain>
        <strain evidence="2 4">Ter91</strain>
    </source>
</reference>
<gene>
    <name evidence="3" type="ORF">CPter291_2755</name>
    <name evidence="2" type="ORF">CPter91_2591</name>
</gene>
<dbReference type="Gene3D" id="1.20.910.10">
    <property type="entry name" value="Heme oxygenase-like"/>
    <property type="match status" value="1"/>
</dbReference>
<dbReference type="Proteomes" id="UP000074561">
    <property type="component" value="Chromosome"/>
</dbReference>
<organism evidence="2 4">
    <name type="scientific">Collimonas pratensis</name>
    <dbReference type="NCBI Taxonomy" id="279113"/>
    <lineage>
        <taxon>Bacteria</taxon>
        <taxon>Pseudomonadati</taxon>
        <taxon>Pseudomonadota</taxon>
        <taxon>Betaproteobacteria</taxon>
        <taxon>Burkholderiales</taxon>
        <taxon>Oxalobacteraceae</taxon>
        <taxon>Collimonas</taxon>
    </lineage>
</organism>
<dbReference type="SMART" id="SM01236">
    <property type="entry name" value="Haem_oxygenase_2"/>
    <property type="match status" value="1"/>
</dbReference>
<evidence type="ECO:0008006" key="6">
    <source>
        <dbReference type="Google" id="ProtNLM"/>
    </source>
</evidence>
<proteinExistence type="predicted"/>
<dbReference type="AlphaFoldDB" id="A0A127Q4J6"/>
<dbReference type="InterPro" id="IPR039068">
    <property type="entry name" value="PqqC-like"/>
</dbReference>
<dbReference type="Proteomes" id="UP000074914">
    <property type="component" value="Chromosome"/>
</dbReference>
<dbReference type="GO" id="GO:0016491">
    <property type="term" value="F:oxidoreductase activity"/>
    <property type="evidence" value="ECO:0007669"/>
    <property type="project" value="UniProtKB-KW"/>
</dbReference>
<dbReference type="InterPro" id="IPR016084">
    <property type="entry name" value="Haem_Oase-like_multi-hlx"/>
</dbReference>
<evidence type="ECO:0000313" key="3">
    <source>
        <dbReference type="EMBL" id="AMP15010.1"/>
    </source>
</evidence>
<dbReference type="Pfam" id="PF14518">
    <property type="entry name" value="Haem_oxygenas_2"/>
    <property type="match status" value="1"/>
</dbReference>
<keyword evidence="5" id="KW-1185">Reference proteome</keyword>
<dbReference type="PATRIC" id="fig|279113.10.peg.2755"/>
<evidence type="ECO:0000256" key="1">
    <source>
        <dbReference type="ARBA" id="ARBA00023002"/>
    </source>
</evidence>
<dbReference type="SUPFAM" id="SSF48613">
    <property type="entry name" value="Heme oxygenase-like"/>
    <property type="match status" value="1"/>
</dbReference>
<dbReference type="EMBL" id="CP013236">
    <property type="protein sequence ID" value="AMP15010.1"/>
    <property type="molecule type" value="Genomic_DNA"/>
</dbReference>
<dbReference type="KEGG" id="cpra:CPter91_2591"/>
<evidence type="ECO:0000313" key="4">
    <source>
        <dbReference type="Proteomes" id="UP000074561"/>
    </source>
</evidence>
<protein>
    <recommendedName>
        <fullName evidence="6">Iron-containing redox enzyme family protein</fullName>
    </recommendedName>
</protein>
<evidence type="ECO:0000313" key="5">
    <source>
        <dbReference type="Proteomes" id="UP000074914"/>
    </source>
</evidence>
<dbReference type="EMBL" id="CP013234">
    <property type="protein sequence ID" value="AMP04943.1"/>
    <property type="molecule type" value="Genomic_DNA"/>
</dbReference>
<dbReference type="RefSeq" id="WP_082792794.1">
    <property type="nucleotide sequence ID" value="NZ_CP013234.1"/>
</dbReference>
<sequence>MSYPTVANSQVTEAFHAVNLHQDVYQSLRQPYSELPLDTIVSMLVADPELESRFDNDRELFELLMNKVRATLAKALATDDDTALCLVHRTLFILLDMHVASATSFAAANQSNHYLQQMRNEIERAWLASGDSSPLARISADMPLTDALRFLWSEHTVSNHPLFDYLETTASHGQFVEFFRSDAALNIRFFDLIALILVGSDEITRKELVQNLWDESGNGNSTRSHVNLFRKLLDMVGAENVEDNHASSLGWQGLAGHNLFMLTCLQRKHYFKAIGIMAITELLDPRQYEKLVHGCHRIGLGKEGEVDYYKEHISIDIVHAQGWLENVIVPLDAKYPEARAEILQGAMLRLNTCQDYYDALLGMLQVHAPVAKQA</sequence>